<keyword evidence="3" id="KW-1185">Reference proteome</keyword>
<organism evidence="2 3">
    <name type="scientific">Ricinus communis</name>
    <name type="common">Castor bean</name>
    <dbReference type="NCBI Taxonomy" id="3988"/>
    <lineage>
        <taxon>Eukaryota</taxon>
        <taxon>Viridiplantae</taxon>
        <taxon>Streptophyta</taxon>
        <taxon>Embryophyta</taxon>
        <taxon>Tracheophyta</taxon>
        <taxon>Spermatophyta</taxon>
        <taxon>Magnoliopsida</taxon>
        <taxon>eudicotyledons</taxon>
        <taxon>Gunneridae</taxon>
        <taxon>Pentapetalae</taxon>
        <taxon>rosids</taxon>
        <taxon>fabids</taxon>
        <taxon>Malpighiales</taxon>
        <taxon>Euphorbiaceae</taxon>
        <taxon>Acalyphoideae</taxon>
        <taxon>Acalypheae</taxon>
        <taxon>Ricinus</taxon>
    </lineage>
</organism>
<feature type="compositionally biased region" description="Polar residues" evidence="1">
    <location>
        <begin position="21"/>
        <end position="45"/>
    </location>
</feature>
<dbReference type="AlphaFoldDB" id="B9T361"/>
<evidence type="ECO:0000313" key="3">
    <source>
        <dbReference type="Proteomes" id="UP000008311"/>
    </source>
</evidence>
<dbReference type="Proteomes" id="UP000008311">
    <property type="component" value="Unassembled WGS sequence"/>
</dbReference>
<evidence type="ECO:0000313" key="2">
    <source>
        <dbReference type="EMBL" id="EEF29708.1"/>
    </source>
</evidence>
<accession>B9T361</accession>
<name>B9T361_RICCO</name>
<gene>
    <name evidence="2" type="ORF">RCOM_0050880</name>
</gene>
<evidence type="ECO:0000256" key="1">
    <source>
        <dbReference type="SAM" id="MobiDB-lite"/>
    </source>
</evidence>
<feature type="compositionally biased region" description="Low complexity" evidence="1">
    <location>
        <begin position="51"/>
        <end position="62"/>
    </location>
</feature>
<protein>
    <submittedName>
        <fullName evidence="2">Uncharacterized protein</fullName>
    </submittedName>
</protein>
<dbReference type="InParanoid" id="B9T361"/>
<reference evidence="3" key="1">
    <citation type="journal article" date="2010" name="Nat. Biotechnol.">
        <title>Draft genome sequence of the oilseed species Ricinus communis.</title>
        <authorList>
            <person name="Chan A.P."/>
            <person name="Crabtree J."/>
            <person name="Zhao Q."/>
            <person name="Lorenzi H."/>
            <person name="Orvis J."/>
            <person name="Puiu D."/>
            <person name="Melake-Berhan A."/>
            <person name="Jones K.M."/>
            <person name="Redman J."/>
            <person name="Chen G."/>
            <person name="Cahoon E.B."/>
            <person name="Gedil M."/>
            <person name="Stanke M."/>
            <person name="Haas B.J."/>
            <person name="Wortman J.R."/>
            <person name="Fraser-Liggett C.M."/>
            <person name="Ravel J."/>
            <person name="Rabinowicz P.D."/>
        </authorList>
    </citation>
    <scope>NUCLEOTIDE SEQUENCE [LARGE SCALE GENOMIC DNA]</scope>
    <source>
        <strain evidence="3">cv. Hale</strain>
    </source>
</reference>
<dbReference type="EMBL" id="EQ974401">
    <property type="protein sequence ID" value="EEF29708.1"/>
    <property type="molecule type" value="Genomic_DNA"/>
</dbReference>
<proteinExistence type="predicted"/>
<sequence length="82" mass="8875">MMNKQQKAMLSELKNFLLTMNLENPMSTSSSPGGTANHDSSSNPSHPFVDLSQSNLSNQNSSYQPATGFPIPILAVYICLSL</sequence>
<feature type="region of interest" description="Disordered" evidence="1">
    <location>
        <begin position="21"/>
        <end position="67"/>
    </location>
</feature>